<dbReference type="GO" id="GO:0019646">
    <property type="term" value="P:aerobic electron transport chain"/>
    <property type="evidence" value="ECO:0007669"/>
    <property type="project" value="TreeGrafter"/>
</dbReference>
<reference evidence="8 9" key="1">
    <citation type="submission" date="2018-06" db="EMBL/GenBank/DDBJ databases">
        <title>Genomic Encyclopedia of Archaeal and Bacterial Type Strains, Phase II (KMG-II): from individual species to whole genera.</title>
        <authorList>
            <person name="Goeker M."/>
        </authorList>
    </citation>
    <scope>NUCLEOTIDE SEQUENCE [LARGE SCALE GENOMIC DNA]</scope>
    <source>
        <strain evidence="8 9">DSM 24525</strain>
    </source>
</reference>
<evidence type="ECO:0000256" key="7">
    <source>
        <dbReference type="SAM" id="Phobius"/>
    </source>
</evidence>
<dbReference type="GO" id="GO:0005886">
    <property type="term" value="C:plasma membrane"/>
    <property type="evidence" value="ECO:0007669"/>
    <property type="project" value="UniProtKB-SubCell"/>
</dbReference>
<evidence type="ECO:0000313" key="9">
    <source>
        <dbReference type="Proteomes" id="UP000249688"/>
    </source>
</evidence>
<comment type="caution">
    <text evidence="8">The sequence shown here is derived from an EMBL/GenBank/DDBJ whole genome shotgun (WGS) entry which is preliminary data.</text>
</comment>
<evidence type="ECO:0000256" key="6">
    <source>
        <dbReference type="ARBA" id="ARBA00023136"/>
    </source>
</evidence>
<keyword evidence="5 7" id="KW-1133">Transmembrane helix</keyword>
<keyword evidence="3" id="KW-1003">Cell membrane</keyword>
<organism evidence="8 9">
    <name type="scientific">Humitalea rosea</name>
    <dbReference type="NCBI Taxonomy" id="990373"/>
    <lineage>
        <taxon>Bacteria</taxon>
        <taxon>Pseudomonadati</taxon>
        <taxon>Pseudomonadota</taxon>
        <taxon>Alphaproteobacteria</taxon>
        <taxon>Acetobacterales</taxon>
        <taxon>Roseomonadaceae</taxon>
        <taxon>Humitalea</taxon>
    </lineage>
</organism>
<dbReference type="PANTHER" id="PTHR43141">
    <property type="entry name" value="CYTOCHROME BD2 SUBUNIT II"/>
    <property type="match status" value="1"/>
</dbReference>
<evidence type="ECO:0000256" key="2">
    <source>
        <dbReference type="ARBA" id="ARBA00007543"/>
    </source>
</evidence>
<name>A0A2W7ID70_9PROT</name>
<dbReference type="GO" id="GO:0070069">
    <property type="term" value="C:cytochrome complex"/>
    <property type="evidence" value="ECO:0007669"/>
    <property type="project" value="TreeGrafter"/>
</dbReference>
<dbReference type="Proteomes" id="UP000249688">
    <property type="component" value="Unassembled WGS sequence"/>
</dbReference>
<keyword evidence="9" id="KW-1185">Reference proteome</keyword>
<evidence type="ECO:0000256" key="4">
    <source>
        <dbReference type="ARBA" id="ARBA00022692"/>
    </source>
</evidence>
<feature type="transmembrane region" description="Helical" evidence="7">
    <location>
        <begin position="230"/>
        <end position="249"/>
    </location>
</feature>
<keyword evidence="4 7" id="KW-0812">Transmembrane</keyword>
<dbReference type="GO" id="GO:0009055">
    <property type="term" value="F:electron transfer activity"/>
    <property type="evidence" value="ECO:0007669"/>
    <property type="project" value="TreeGrafter"/>
</dbReference>
<evidence type="ECO:0000256" key="1">
    <source>
        <dbReference type="ARBA" id="ARBA00004651"/>
    </source>
</evidence>
<feature type="transmembrane region" description="Helical" evidence="7">
    <location>
        <begin position="303"/>
        <end position="328"/>
    </location>
</feature>
<evidence type="ECO:0000256" key="3">
    <source>
        <dbReference type="ARBA" id="ARBA00022475"/>
    </source>
</evidence>
<sequence>MMDTLPPGAWLPIVFAGLMALSMLLYAVLDGFDLGVGILLRRMPDEPSRDRMIASIGPFWDANETWLVLGVGLLLTAFPLAHGVILTALYIPVVLMLAGLIVRGVAFEFRVKAPPTQKPRWDIAFQAGSVLAAFSQGWMLGLYIQGLPDPGWVSLGFAMLTGIFVVAGYALVGAVWLVWRTEGALQKQAIAWARTCLWLTAAGVVVVSAATPLASPRILERWFALPEILGLAPIPIATAGLFLVAMLTLRHMPRVDHRLDWVPFAAVVGIFVLCFQGLAYSFWPYVVPDRLTIFQAASPPESLLIILFGALAVLPFILGYTIFVWRIFGGKATDLRYY</sequence>
<keyword evidence="6 7" id="KW-0472">Membrane</keyword>
<feature type="transmembrane region" description="Helical" evidence="7">
    <location>
        <begin position="12"/>
        <end position="40"/>
    </location>
</feature>
<evidence type="ECO:0000256" key="5">
    <source>
        <dbReference type="ARBA" id="ARBA00022989"/>
    </source>
</evidence>
<dbReference type="GO" id="GO:0016682">
    <property type="term" value="F:oxidoreductase activity, acting on diphenols and related substances as donors, oxygen as acceptor"/>
    <property type="evidence" value="ECO:0007669"/>
    <property type="project" value="TreeGrafter"/>
</dbReference>
<proteinExistence type="inferred from homology"/>
<feature type="transmembrane region" description="Helical" evidence="7">
    <location>
        <begin position="156"/>
        <end position="179"/>
    </location>
</feature>
<feature type="transmembrane region" description="Helical" evidence="7">
    <location>
        <begin position="191"/>
        <end position="210"/>
    </location>
</feature>
<dbReference type="PANTHER" id="PTHR43141:SF2">
    <property type="entry name" value="BLR3729 PROTEIN"/>
    <property type="match status" value="1"/>
</dbReference>
<dbReference type="EMBL" id="QKYU01000013">
    <property type="protein sequence ID" value="PZW44916.1"/>
    <property type="molecule type" value="Genomic_DNA"/>
</dbReference>
<evidence type="ECO:0000313" key="8">
    <source>
        <dbReference type="EMBL" id="PZW44916.1"/>
    </source>
</evidence>
<feature type="transmembrane region" description="Helical" evidence="7">
    <location>
        <begin position="123"/>
        <end position="144"/>
    </location>
</feature>
<comment type="subcellular location">
    <subcellularLocation>
        <location evidence="1">Cell membrane</location>
        <topology evidence="1">Multi-pass membrane protein</topology>
    </subcellularLocation>
</comment>
<dbReference type="RefSeq" id="WP_211314129.1">
    <property type="nucleotide sequence ID" value="NZ_QKYU01000013.1"/>
</dbReference>
<feature type="transmembrane region" description="Helical" evidence="7">
    <location>
        <begin position="261"/>
        <end position="283"/>
    </location>
</feature>
<gene>
    <name evidence="8" type="ORF">C8P66_11383</name>
</gene>
<dbReference type="Pfam" id="PF02322">
    <property type="entry name" value="Cyt_bd_oxida_II"/>
    <property type="match status" value="1"/>
</dbReference>
<dbReference type="InterPro" id="IPR003317">
    <property type="entry name" value="Cyt-d_oxidase_su2"/>
</dbReference>
<comment type="similarity">
    <text evidence="2">Belongs to the cytochrome ubiquinol oxidase subunit 2 family.</text>
</comment>
<dbReference type="AlphaFoldDB" id="A0A2W7ID70"/>
<accession>A0A2W7ID70</accession>
<feature type="transmembrane region" description="Helical" evidence="7">
    <location>
        <begin position="80"/>
        <end position="102"/>
    </location>
</feature>
<protein>
    <submittedName>
        <fullName evidence="8">Cytochrome bd-I ubiquinol oxidase subunit 2 apoprotein</fullName>
    </submittedName>
</protein>